<keyword evidence="4" id="KW-0969">Cilium</keyword>
<accession>A0A9Q0DY34</accession>
<evidence type="ECO:0000256" key="2">
    <source>
        <dbReference type="ARBA" id="ARBA00004496"/>
    </source>
</evidence>
<proteinExistence type="predicted"/>
<dbReference type="OrthoDB" id="442692at2759"/>
<dbReference type="EMBL" id="JANIIK010000110">
    <property type="protein sequence ID" value="KAJ3596857.1"/>
    <property type="molecule type" value="Genomic_DNA"/>
</dbReference>
<protein>
    <recommendedName>
        <fullName evidence="6">HYDIN/VesB/CFA65-like Ig-like domain-containing protein</fullName>
    </recommendedName>
</protein>
<evidence type="ECO:0000256" key="1">
    <source>
        <dbReference type="ARBA" id="ARBA00004138"/>
    </source>
</evidence>
<reference evidence="7" key="1">
    <citation type="submission" date="2022-07" db="EMBL/GenBank/DDBJ databases">
        <title>Chromosome-level genome of Muraenolepis orangiensis.</title>
        <authorList>
            <person name="Kim J."/>
        </authorList>
    </citation>
    <scope>NUCLEOTIDE SEQUENCE</scope>
    <source>
        <strain evidence="7">KU_S4_2022</strain>
        <tissue evidence="7">Muscle</tissue>
    </source>
</reference>
<comment type="caution">
    <text evidence="7">The sequence shown here is derived from an EMBL/GenBank/DDBJ whole genome shotgun (WGS) entry which is preliminary data.</text>
</comment>
<dbReference type="GO" id="GO:0005930">
    <property type="term" value="C:axoneme"/>
    <property type="evidence" value="ECO:0007669"/>
    <property type="project" value="TreeGrafter"/>
</dbReference>
<organism evidence="7 8">
    <name type="scientific">Muraenolepis orangiensis</name>
    <name type="common">Patagonian moray cod</name>
    <dbReference type="NCBI Taxonomy" id="630683"/>
    <lineage>
        <taxon>Eukaryota</taxon>
        <taxon>Metazoa</taxon>
        <taxon>Chordata</taxon>
        <taxon>Craniata</taxon>
        <taxon>Vertebrata</taxon>
        <taxon>Euteleostomi</taxon>
        <taxon>Actinopterygii</taxon>
        <taxon>Neopterygii</taxon>
        <taxon>Teleostei</taxon>
        <taxon>Neoteleostei</taxon>
        <taxon>Acanthomorphata</taxon>
        <taxon>Zeiogadaria</taxon>
        <taxon>Gadariae</taxon>
        <taxon>Gadiformes</taxon>
        <taxon>Muraenolepidoidei</taxon>
        <taxon>Muraenolepididae</taxon>
        <taxon>Muraenolepis</taxon>
    </lineage>
</organism>
<dbReference type="PANTHER" id="PTHR23053">
    <property type="entry name" value="DLEC1 DELETED IN LUNG AND ESOPHAGEAL CANCER 1"/>
    <property type="match status" value="1"/>
</dbReference>
<dbReference type="GO" id="GO:0003341">
    <property type="term" value="P:cilium movement"/>
    <property type="evidence" value="ECO:0007669"/>
    <property type="project" value="TreeGrafter"/>
</dbReference>
<evidence type="ECO:0000313" key="8">
    <source>
        <dbReference type="Proteomes" id="UP001148018"/>
    </source>
</evidence>
<name>A0A9Q0DY34_9TELE</name>
<keyword evidence="3" id="KW-0963">Cytoplasm</keyword>
<dbReference type="GO" id="GO:1904158">
    <property type="term" value="P:axonemal central apparatus assembly"/>
    <property type="evidence" value="ECO:0007669"/>
    <property type="project" value="TreeGrafter"/>
</dbReference>
<evidence type="ECO:0000256" key="5">
    <source>
        <dbReference type="ARBA" id="ARBA00023273"/>
    </source>
</evidence>
<feature type="domain" description="HYDIN/VesB/CFA65-like Ig-like" evidence="6">
    <location>
        <begin position="536"/>
        <end position="635"/>
    </location>
</feature>
<dbReference type="PANTHER" id="PTHR23053:SF0">
    <property type="entry name" value="HYDROCEPHALUS-INDUCING PROTEIN HOMOLOG"/>
    <property type="match status" value="1"/>
</dbReference>
<evidence type="ECO:0000313" key="7">
    <source>
        <dbReference type="EMBL" id="KAJ3596857.1"/>
    </source>
</evidence>
<gene>
    <name evidence="7" type="ORF">NHX12_003257</name>
</gene>
<comment type="subcellular location">
    <subcellularLocation>
        <location evidence="1">Cell projection</location>
        <location evidence="1">Cilium</location>
    </subcellularLocation>
    <subcellularLocation>
        <location evidence="2">Cytoplasm</location>
    </subcellularLocation>
</comment>
<dbReference type="Pfam" id="PF22544">
    <property type="entry name" value="HYDIN_VesB_CFA65-like_Ig"/>
    <property type="match status" value="2"/>
</dbReference>
<evidence type="ECO:0000256" key="4">
    <source>
        <dbReference type="ARBA" id="ARBA00023069"/>
    </source>
</evidence>
<evidence type="ECO:0000259" key="6">
    <source>
        <dbReference type="Pfam" id="PF22544"/>
    </source>
</evidence>
<keyword evidence="8" id="KW-1185">Reference proteome</keyword>
<dbReference type="InterPro" id="IPR013783">
    <property type="entry name" value="Ig-like_fold"/>
</dbReference>
<dbReference type="Proteomes" id="UP001148018">
    <property type="component" value="Unassembled WGS sequence"/>
</dbReference>
<dbReference type="Gene3D" id="2.60.40.10">
    <property type="entry name" value="Immunoglobulins"/>
    <property type="match status" value="6"/>
</dbReference>
<dbReference type="InterPro" id="IPR033305">
    <property type="entry name" value="Hydin-like"/>
</dbReference>
<keyword evidence="5" id="KW-0966">Cell projection</keyword>
<feature type="domain" description="HYDIN/VesB/CFA65-like Ig-like" evidence="6">
    <location>
        <begin position="293"/>
        <end position="385"/>
    </location>
</feature>
<sequence>MAAYMGPVPTQPKKKMTFPWNHKLVMREDGPRRVTPSEYCQEMLQTTEERLASTLEMHPPRILELLDVSVRKLSSVDLDLALFQPYPSEVVFQNFVPAQTYKLPLLLRNIDKVSRHVKVLPLELSQCFSVEGPEDFCSKVAPGMTTAFTVLFTPPENKGPTPPYPSLLGRGQLPLTPPCGRGQLPLTPPCWGGANSPLPLPVGGANSPLPLPVGGANSPLPLPVGGANSPLPLPVGGANSPLPLPVGGANSPLPLPVGGANSPLPLPDYNYKLFFRTERETFEVPVRAIGPRAIMDFRDEVQLPVCLVKASTEKAHMVRNIGNTEAKFHLRTQSPFTVTPTVGTLGPGEGLQVTVNFSPNTLGNHHQDLRLHYHTGENVLIRLHGTSEELDMRLKPDSVALENTFISLCSVRTVSLANEGDVPLECSELWRQQEMEMERFLAACESDPTEIHRLPIMSRLHRDGLHRAAQDHLAASLHGCITIEPVEGEIYPNTTAQFTIIFRPEAATVYQHMLYCDVTGRMARLPLSVRGEGLGPKLRFNYSVIDIKDVVVRDKDCYEVLVSNKGLIEAPFKLCYPDTTFGSCFSVSPEEGVLLPGDSQLLQVSFSSCTLGAFCEDLLLRVMGEPQPLTLTFRGRVVGPSFHFDVSELNFGDVAFGFPQSLSCTLFNTSMVPLTYVLRVPGDGAGPPSGTSSQQVSQLAGVNWSREPGTQPTEFSLDMAAGTIRAMSDETIEVTLCSNTVRTYRLALVVDVQGVGQDVMALPINARCVVPEVVVQTQCLDFNQCFIGHPYTQHTRLFNSGQLPACYRLLDQEREDSPSVLWGSSVPRGLIPACSSVEVPLSLLAKVPGSHRGTARIAVLGSAQPPLEVFLTCVGKGPAVYLQPPKLDFGEVQLGDMSPWRVEPSDGELAPEGRLELRVLLHLRDTLPFQDRLKVCIQDSQTYEVPLSCTGFGSTIVSDRPLNPRLDLGTHFSQAVCQYHFKLTNRGRRVHRIYWASPLCPPRAYKPTARDENSLPPIASRSTGICSRLSFPKEKAVFSLSPSRVQLFPGKSVDMVLTGSSDTPKTVSECLVCFAMLGQEVFYERIMTVDISCCFVAPMLSISTKQLTFHSQKDAGKSLVALYERLVLKNISPLPLAMELCLPEPFSLCETYGDHARATNKTMVLGSGAERDVWVCFNPLPYCQDRQSRALDEVLQVLYRDHPQQDTVCLQARVHFPNLQLSVTRLDFGCVLNQTYIGRELKVTNCSSLPVSYLWTFMKDQEPTAIRCVEGLHLFSLTPLTGSLAPGEDQQVSVTFHGGTFIRGRAVVQCQVEEGPVYCLTLHGEASDISYDLSSTLLDLGPRVYYTEI</sequence>
<dbReference type="InterPro" id="IPR053879">
    <property type="entry name" value="HYDIN_VesB_CFA65-like_Ig"/>
</dbReference>
<evidence type="ECO:0000256" key="3">
    <source>
        <dbReference type="ARBA" id="ARBA00022490"/>
    </source>
</evidence>